<comment type="caution">
    <text evidence="5">The sequence shown here is derived from an EMBL/GenBank/DDBJ whole genome shotgun (WGS) entry which is preliminary data.</text>
</comment>
<dbReference type="SMART" id="SM00382">
    <property type="entry name" value="AAA"/>
    <property type="match status" value="1"/>
</dbReference>
<dbReference type="Proteomes" id="UP000252586">
    <property type="component" value="Unassembled WGS sequence"/>
</dbReference>
<evidence type="ECO:0000313" key="6">
    <source>
        <dbReference type="Proteomes" id="UP000252586"/>
    </source>
</evidence>
<evidence type="ECO:0000259" key="4">
    <source>
        <dbReference type="PROSITE" id="PS50893"/>
    </source>
</evidence>
<dbReference type="InterPro" id="IPR051782">
    <property type="entry name" value="ABC_Transporter_VariousFunc"/>
</dbReference>
<accession>A0A366DVC4</accession>
<keyword evidence="2" id="KW-0547">Nucleotide-binding</keyword>
<evidence type="ECO:0000313" key="5">
    <source>
        <dbReference type="EMBL" id="RBO94043.1"/>
    </source>
</evidence>
<dbReference type="EMBL" id="QNRE01000002">
    <property type="protein sequence ID" value="RBO94043.1"/>
    <property type="molecule type" value="Genomic_DNA"/>
</dbReference>
<dbReference type="GO" id="GO:0016887">
    <property type="term" value="F:ATP hydrolysis activity"/>
    <property type="evidence" value="ECO:0007669"/>
    <property type="project" value="InterPro"/>
</dbReference>
<dbReference type="Pfam" id="PF00005">
    <property type="entry name" value="ABC_tran"/>
    <property type="match status" value="1"/>
</dbReference>
<feature type="domain" description="ABC transporter" evidence="4">
    <location>
        <begin position="4"/>
        <end position="237"/>
    </location>
</feature>
<dbReference type="GO" id="GO:0005524">
    <property type="term" value="F:ATP binding"/>
    <property type="evidence" value="ECO:0007669"/>
    <property type="project" value="UniProtKB-KW"/>
</dbReference>
<dbReference type="PROSITE" id="PS50893">
    <property type="entry name" value="ABC_TRANSPORTER_2"/>
    <property type="match status" value="1"/>
</dbReference>
<dbReference type="RefSeq" id="WP_067501534.1">
    <property type="nucleotide sequence ID" value="NZ_QNRE01000002.1"/>
</dbReference>
<dbReference type="OrthoDB" id="9804819at2"/>
<sequence>MSTLEVDGVTLRYPDNDENALNDVTFTLRGPGIHGVLGRNGAGKSSLLSVAAAFRKPDAGEVRVDGAPIYENQAVTERVCLIRGGGDSVTNNWPEDRIADAFDVAALFRPHWSAAYADELLAKFGLKEFRRKHIGSLSKGQRSQVGAILGLASRAPVTIFDECTAGMDAPARRLFYDEVLRDYAEHPRLIVLASHLIDELAPLLEDVVILHEGRVLLHEQAEALRGRGATITGPAERVDAATDGLIVLHSQRLGPTARVTVLAHEADRQAAQRAGLMVEPVALQELFVHLTTSEGALR</sequence>
<dbReference type="SUPFAM" id="SSF52540">
    <property type="entry name" value="P-loop containing nucleoside triphosphate hydrolases"/>
    <property type="match status" value="1"/>
</dbReference>
<organism evidence="5 6">
    <name type="scientific">Nocardia puris</name>
    <dbReference type="NCBI Taxonomy" id="208602"/>
    <lineage>
        <taxon>Bacteria</taxon>
        <taxon>Bacillati</taxon>
        <taxon>Actinomycetota</taxon>
        <taxon>Actinomycetes</taxon>
        <taxon>Mycobacteriales</taxon>
        <taxon>Nocardiaceae</taxon>
        <taxon>Nocardia</taxon>
    </lineage>
</organism>
<dbReference type="AlphaFoldDB" id="A0A366DVC4"/>
<keyword evidence="3 5" id="KW-0067">ATP-binding</keyword>
<dbReference type="InterPro" id="IPR003593">
    <property type="entry name" value="AAA+_ATPase"/>
</dbReference>
<keyword evidence="6" id="KW-1185">Reference proteome</keyword>
<proteinExistence type="predicted"/>
<dbReference type="Gene3D" id="3.40.50.300">
    <property type="entry name" value="P-loop containing nucleotide triphosphate hydrolases"/>
    <property type="match status" value="1"/>
</dbReference>
<dbReference type="PANTHER" id="PTHR42939">
    <property type="entry name" value="ABC TRANSPORTER ATP-BINDING PROTEIN ALBC-RELATED"/>
    <property type="match status" value="1"/>
</dbReference>
<evidence type="ECO:0000256" key="3">
    <source>
        <dbReference type="ARBA" id="ARBA00022840"/>
    </source>
</evidence>
<evidence type="ECO:0000256" key="1">
    <source>
        <dbReference type="ARBA" id="ARBA00022448"/>
    </source>
</evidence>
<reference evidence="5 6" key="1">
    <citation type="submission" date="2018-06" db="EMBL/GenBank/DDBJ databases">
        <title>Genomic Encyclopedia of Type Strains, Phase IV (KMG-IV): sequencing the most valuable type-strain genomes for metagenomic binning, comparative biology and taxonomic classification.</title>
        <authorList>
            <person name="Goeker M."/>
        </authorList>
    </citation>
    <scope>NUCLEOTIDE SEQUENCE [LARGE SCALE GENOMIC DNA]</scope>
    <source>
        <strain evidence="5 6">DSM 44599</strain>
    </source>
</reference>
<evidence type="ECO:0000256" key="2">
    <source>
        <dbReference type="ARBA" id="ARBA00022741"/>
    </source>
</evidence>
<dbReference type="InterPro" id="IPR027417">
    <property type="entry name" value="P-loop_NTPase"/>
</dbReference>
<dbReference type="STRING" id="1210090.GCA_001613185_00160"/>
<dbReference type="InterPro" id="IPR003439">
    <property type="entry name" value="ABC_transporter-like_ATP-bd"/>
</dbReference>
<keyword evidence="1" id="KW-0813">Transport</keyword>
<name>A0A366DVC4_9NOCA</name>
<dbReference type="PANTHER" id="PTHR42939:SF1">
    <property type="entry name" value="ABC TRANSPORTER ATP-BINDING PROTEIN ALBC-RELATED"/>
    <property type="match status" value="1"/>
</dbReference>
<protein>
    <submittedName>
        <fullName evidence="5">ABC-2 type transport system ATP-binding protein</fullName>
    </submittedName>
</protein>
<gene>
    <name evidence="5" type="ORF">DFR74_102463</name>
</gene>